<feature type="region of interest" description="Disordered" evidence="1">
    <location>
        <begin position="56"/>
        <end position="128"/>
    </location>
</feature>
<reference evidence="3 4" key="1">
    <citation type="journal article" date="2019" name="Int. J. Syst. Evol. Microbiol.">
        <title>The Global Catalogue of Microorganisms (GCM) 10K type strain sequencing project: providing services to taxonomists for standard genome sequencing and annotation.</title>
        <authorList>
            <consortium name="The Broad Institute Genomics Platform"/>
            <consortium name="The Broad Institute Genome Sequencing Center for Infectious Disease"/>
            <person name="Wu L."/>
            <person name="Ma J."/>
        </authorList>
    </citation>
    <scope>NUCLEOTIDE SEQUENCE [LARGE SCALE GENOMIC DNA]</scope>
    <source>
        <strain evidence="3 4">JCM 13002</strain>
    </source>
</reference>
<dbReference type="Pfam" id="PF18029">
    <property type="entry name" value="Glyoxalase_6"/>
    <property type="match status" value="1"/>
</dbReference>
<dbReference type="Gene3D" id="3.10.180.10">
    <property type="entry name" value="2,3-Dihydroxybiphenyl 1,2-Dioxygenase, domain 1"/>
    <property type="match status" value="1"/>
</dbReference>
<feature type="domain" description="Glyoxalase-like" evidence="2">
    <location>
        <begin position="8"/>
        <end position="120"/>
    </location>
</feature>
<evidence type="ECO:0000313" key="3">
    <source>
        <dbReference type="EMBL" id="GAA1083449.1"/>
    </source>
</evidence>
<organism evidence="3 4">
    <name type="scientific">Kitasatospora arboriphila</name>
    <dbReference type="NCBI Taxonomy" id="258052"/>
    <lineage>
        <taxon>Bacteria</taxon>
        <taxon>Bacillati</taxon>
        <taxon>Actinomycetota</taxon>
        <taxon>Actinomycetes</taxon>
        <taxon>Kitasatosporales</taxon>
        <taxon>Streptomycetaceae</taxon>
        <taxon>Kitasatospora</taxon>
    </lineage>
</organism>
<dbReference type="Proteomes" id="UP001499987">
    <property type="component" value="Unassembled WGS sequence"/>
</dbReference>
<gene>
    <name evidence="3" type="ORF">GCM10009663_28460</name>
</gene>
<sequence>MSLRLHRVAVDALDPAAPARFRAAAPGHRILLESADEVVAGADEHACPGLVFVPVPERRTGKNRRHLDRVPDDREAEAARLPALGATPADVAGPADGARPPPRPRPVGARRPGGNGFCVLGPKRPLIG</sequence>
<evidence type="ECO:0000313" key="4">
    <source>
        <dbReference type="Proteomes" id="UP001499987"/>
    </source>
</evidence>
<dbReference type="RefSeq" id="WP_344623951.1">
    <property type="nucleotide sequence ID" value="NZ_BAAALD010000022.1"/>
</dbReference>
<feature type="compositionally biased region" description="Basic and acidic residues" evidence="1">
    <location>
        <begin position="68"/>
        <end position="78"/>
    </location>
</feature>
<protein>
    <recommendedName>
        <fullName evidence="2">Glyoxalase-like domain-containing protein</fullName>
    </recommendedName>
</protein>
<evidence type="ECO:0000256" key="1">
    <source>
        <dbReference type="SAM" id="MobiDB-lite"/>
    </source>
</evidence>
<feature type="compositionally biased region" description="Low complexity" evidence="1">
    <location>
        <begin position="88"/>
        <end position="98"/>
    </location>
</feature>
<accession>A0ABN1TGR2</accession>
<comment type="caution">
    <text evidence="3">The sequence shown here is derived from an EMBL/GenBank/DDBJ whole genome shotgun (WGS) entry which is preliminary data.</text>
</comment>
<dbReference type="PANTHER" id="PTHR35908">
    <property type="entry name" value="HYPOTHETICAL FUSION PROTEIN"/>
    <property type="match status" value="1"/>
</dbReference>
<proteinExistence type="predicted"/>
<dbReference type="InterPro" id="IPR041581">
    <property type="entry name" value="Glyoxalase_6"/>
</dbReference>
<name>A0ABN1TGR2_9ACTN</name>
<dbReference type="EMBL" id="BAAALD010000022">
    <property type="protein sequence ID" value="GAA1083449.1"/>
    <property type="molecule type" value="Genomic_DNA"/>
</dbReference>
<dbReference type="InterPro" id="IPR029068">
    <property type="entry name" value="Glyas_Bleomycin-R_OHBP_Dase"/>
</dbReference>
<keyword evidence="4" id="KW-1185">Reference proteome</keyword>
<dbReference type="PANTHER" id="PTHR35908:SF1">
    <property type="entry name" value="CONSERVED PROTEIN"/>
    <property type="match status" value="1"/>
</dbReference>
<evidence type="ECO:0000259" key="2">
    <source>
        <dbReference type="Pfam" id="PF18029"/>
    </source>
</evidence>